<proteinExistence type="predicted"/>
<protein>
    <submittedName>
        <fullName evidence="1">Uncharacterized protein</fullName>
    </submittedName>
</protein>
<dbReference type="RefSeq" id="WP_072324806.1">
    <property type="nucleotide sequence ID" value="NZ_FPJW01000001.1"/>
</dbReference>
<name>A0A1K1UGJ0_9GAMM</name>
<dbReference type="STRING" id="1122209.SAMN02745752_00609"/>
<gene>
    <name evidence="1" type="ORF">SAMN02745752_00609</name>
</gene>
<evidence type="ECO:0000313" key="2">
    <source>
        <dbReference type="Proteomes" id="UP000182350"/>
    </source>
</evidence>
<organism evidence="1 2">
    <name type="scientific">Marinospirillum alkaliphilum DSM 21637</name>
    <dbReference type="NCBI Taxonomy" id="1122209"/>
    <lineage>
        <taxon>Bacteria</taxon>
        <taxon>Pseudomonadati</taxon>
        <taxon>Pseudomonadota</taxon>
        <taxon>Gammaproteobacteria</taxon>
        <taxon>Oceanospirillales</taxon>
        <taxon>Oceanospirillaceae</taxon>
        <taxon>Marinospirillum</taxon>
    </lineage>
</organism>
<dbReference type="Proteomes" id="UP000182350">
    <property type="component" value="Unassembled WGS sequence"/>
</dbReference>
<dbReference type="AlphaFoldDB" id="A0A1K1UGJ0"/>
<dbReference type="EMBL" id="FPJW01000001">
    <property type="protein sequence ID" value="SFX11930.1"/>
    <property type="molecule type" value="Genomic_DNA"/>
</dbReference>
<evidence type="ECO:0000313" key="1">
    <source>
        <dbReference type="EMBL" id="SFX11930.1"/>
    </source>
</evidence>
<dbReference type="OrthoDB" id="6198873at2"/>
<reference evidence="1 2" key="1">
    <citation type="submission" date="2016-11" db="EMBL/GenBank/DDBJ databases">
        <authorList>
            <person name="Jaros S."/>
            <person name="Januszkiewicz K."/>
            <person name="Wedrychowicz H."/>
        </authorList>
    </citation>
    <scope>NUCLEOTIDE SEQUENCE [LARGE SCALE GENOMIC DNA]</scope>
    <source>
        <strain evidence="1 2">DSM 21637</strain>
    </source>
</reference>
<accession>A0A1K1UGJ0</accession>
<keyword evidence="2" id="KW-1185">Reference proteome</keyword>
<sequence>MKNRLLIELETLRKSINRDIINPMVPELALEDLRPLLTMVARARADYVKELLDLASRTGSDAPTLEAVHELQNRRIVFQELVDAVNALETVIQREYMDVKTGRNK</sequence>